<feature type="transmembrane region" description="Helical" evidence="2">
    <location>
        <begin position="254"/>
        <end position="281"/>
    </location>
</feature>
<dbReference type="EMBL" id="JADGIZ020000063">
    <property type="protein sequence ID" value="KAL2912503.1"/>
    <property type="molecule type" value="Genomic_DNA"/>
</dbReference>
<feature type="region of interest" description="Disordered" evidence="1">
    <location>
        <begin position="1"/>
        <end position="67"/>
    </location>
</feature>
<dbReference type="Proteomes" id="UP001527925">
    <property type="component" value="Unassembled WGS sequence"/>
</dbReference>
<name>A0ABR4MYY7_9FUNG</name>
<gene>
    <name evidence="4" type="ORF">HK105_207992</name>
</gene>
<keyword evidence="2" id="KW-0472">Membrane</keyword>
<dbReference type="PANTHER" id="PTHR23028">
    <property type="entry name" value="ACETYLTRANSFERASE"/>
    <property type="match status" value="1"/>
</dbReference>
<feature type="transmembrane region" description="Helical" evidence="2">
    <location>
        <begin position="380"/>
        <end position="399"/>
    </location>
</feature>
<feature type="domain" description="Acyltransferase 3" evidence="3">
    <location>
        <begin position="103"/>
        <end position="406"/>
    </location>
</feature>
<dbReference type="PANTHER" id="PTHR23028:SF134">
    <property type="entry name" value="PUTATIVE (AFU_ORTHOLOGUE AFUA_4G08520)-RELATED"/>
    <property type="match status" value="1"/>
</dbReference>
<evidence type="ECO:0000256" key="1">
    <source>
        <dbReference type="SAM" id="MobiDB-lite"/>
    </source>
</evidence>
<feature type="compositionally biased region" description="Low complexity" evidence="1">
    <location>
        <begin position="53"/>
        <end position="67"/>
    </location>
</feature>
<organism evidence="4 5">
    <name type="scientific">Polyrhizophydium stewartii</name>
    <dbReference type="NCBI Taxonomy" id="2732419"/>
    <lineage>
        <taxon>Eukaryota</taxon>
        <taxon>Fungi</taxon>
        <taxon>Fungi incertae sedis</taxon>
        <taxon>Chytridiomycota</taxon>
        <taxon>Chytridiomycota incertae sedis</taxon>
        <taxon>Chytridiomycetes</taxon>
        <taxon>Rhizophydiales</taxon>
        <taxon>Rhizophydiales incertae sedis</taxon>
        <taxon>Polyrhizophydium</taxon>
    </lineage>
</organism>
<feature type="transmembrane region" description="Helical" evidence="2">
    <location>
        <begin position="293"/>
        <end position="314"/>
    </location>
</feature>
<dbReference type="InterPro" id="IPR002656">
    <property type="entry name" value="Acyl_transf_3_dom"/>
</dbReference>
<dbReference type="Pfam" id="PF01757">
    <property type="entry name" value="Acyl_transf_3"/>
    <property type="match status" value="1"/>
</dbReference>
<feature type="compositionally biased region" description="Polar residues" evidence="1">
    <location>
        <begin position="30"/>
        <end position="52"/>
    </location>
</feature>
<keyword evidence="2" id="KW-1133">Transmembrane helix</keyword>
<feature type="transmembrane region" description="Helical" evidence="2">
    <location>
        <begin position="351"/>
        <end position="373"/>
    </location>
</feature>
<proteinExistence type="predicted"/>
<comment type="caution">
    <text evidence="4">The sequence shown here is derived from an EMBL/GenBank/DDBJ whole genome shotgun (WGS) entry which is preliminary data.</text>
</comment>
<evidence type="ECO:0000256" key="2">
    <source>
        <dbReference type="SAM" id="Phobius"/>
    </source>
</evidence>
<accession>A0ABR4MYY7</accession>
<keyword evidence="5" id="KW-1185">Reference proteome</keyword>
<protein>
    <recommendedName>
        <fullName evidence="3">Acyltransferase 3 domain-containing protein</fullName>
    </recommendedName>
</protein>
<feature type="transmembrane region" description="Helical" evidence="2">
    <location>
        <begin position="419"/>
        <end position="440"/>
    </location>
</feature>
<evidence type="ECO:0000313" key="5">
    <source>
        <dbReference type="Proteomes" id="UP001527925"/>
    </source>
</evidence>
<sequence>MDSAYRPVRTPGRGTLEAPAPESPRETAVLVTSDSAGRETPPSNDTDNSADGTTLPSPVTSPAASSPKLKHLSSALEAASWAPRGAAASASAAPRPPAKLAHLDGMRGLAALWVLYIHHLGGVLPELQEFVLGYQKWSASVPIFFILSGRVLTASVLRSREYRQLLSCMIRRPFRLYLPLISTMIFDMMTMNKKEVRNLWDIFIDPIWFLFDDGGFPRLTGITWTIHHEFLWSNLQYTFTFVLLALGDNHKARYLVLVGSLVWFQLTHSWMTHFLAGLLLADLAQHGLIKRYQAWRFSPLVTAVVMLAGAGVVVRYDKWNIADWLDESIRARLFSHGHQGVGTNFWEENCIIFLFSFAVMFVLETSTWMQAVFSLAPLRFLGHISFTLYLIHEYVISMFEPWRETLFYELFGRKMFGRLVVVLIEQTVILGLAYLLTPVIDHPSIEFGRWFERVVVMEPWSVEGSVRWLLAAPRRIEAWARGKMRQAADAAHSTAAFGTMLLSAAGSGAKKSK</sequence>
<evidence type="ECO:0000259" key="3">
    <source>
        <dbReference type="Pfam" id="PF01757"/>
    </source>
</evidence>
<keyword evidence="2" id="KW-0812">Transmembrane</keyword>
<reference evidence="4 5" key="1">
    <citation type="submission" date="2023-09" db="EMBL/GenBank/DDBJ databases">
        <title>Pangenome analysis of Batrachochytrium dendrobatidis and related Chytrids.</title>
        <authorList>
            <person name="Yacoub M.N."/>
            <person name="Stajich J.E."/>
            <person name="James T.Y."/>
        </authorList>
    </citation>
    <scope>NUCLEOTIDE SEQUENCE [LARGE SCALE GENOMIC DNA]</scope>
    <source>
        <strain evidence="4 5">JEL0888</strain>
    </source>
</reference>
<dbReference type="InterPro" id="IPR050879">
    <property type="entry name" value="Acyltransferase_3"/>
</dbReference>
<evidence type="ECO:0000313" key="4">
    <source>
        <dbReference type="EMBL" id="KAL2912503.1"/>
    </source>
</evidence>